<comment type="caution">
    <text evidence="1">The sequence shown here is derived from an EMBL/GenBank/DDBJ whole genome shotgun (WGS) entry which is preliminary data.</text>
</comment>
<proteinExistence type="predicted"/>
<accession>A0A158E5H3</accession>
<organism evidence="1 2">
    <name type="scientific">Caballeronia ptereochthonis</name>
    <dbReference type="NCBI Taxonomy" id="1777144"/>
    <lineage>
        <taxon>Bacteria</taxon>
        <taxon>Pseudomonadati</taxon>
        <taxon>Pseudomonadota</taxon>
        <taxon>Betaproteobacteria</taxon>
        <taxon>Burkholderiales</taxon>
        <taxon>Burkholderiaceae</taxon>
        <taxon>Caballeronia</taxon>
    </lineage>
</organism>
<dbReference type="Proteomes" id="UP000054978">
    <property type="component" value="Unassembled WGS sequence"/>
</dbReference>
<name>A0A158E5H3_9BURK</name>
<dbReference type="STRING" id="1777144.AWB83_06515"/>
<keyword evidence="2" id="KW-1185">Reference proteome</keyword>
<evidence type="ECO:0000313" key="2">
    <source>
        <dbReference type="Proteomes" id="UP000054978"/>
    </source>
</evidence>
<sequence>MRAQSEYRDGIYLTNGFGRPNSGSLGLRHIKSTSALGKFPKTNGGDASCVLIT</sequence>
<reference evidence="1" key="1">
    <citation type="submission" date="2016-01" db="EMBL/GenBank/DDBJ databases">
        <authorList>
            <person name="Peeters C."/>
        </authorList>
    </citation>
    <scope>NUCLEOTIDE SEQUENCE [LARGE SCALE GENOMIC DNA]</scope>
    <source>
        <strain evidence="1">LMG 29326</strain>
    </source>
</reference>
<protein>
    <submittedName>
        <fullName evidence="1">Uncharacterized protein</fullName>
    </submittedName>
</protein>
<dbReference type="AlphaFoldDB" id="A0A158E5H3"/>
<gene>
    <name evidence="1" type="ORF">AWB83_06515</name>
</gene>
<evidence type="ECO:0000313" key="1">
    <source>
        <dbReference type="EMBL" id="SAL01980.1"/>
    </source>
</evidence>
<dbReference type="EMBL" id="FCOB02000049">
    <property type="protein sequence ID" value="SAL01980.1"/>
    <property type="molecule type" value="Genomic_DNA"/>
</dbReference>